<comment type="subcellular location">
    <subcellularLocation>
        <location evidence="1">Host cell</location>
    </subcellularLocation>
    <subcellularLocation>
        <location evidence="2">Secreted</location>
    </subcellularLocation>
</comment>
<name>A0A9P6MKQ9_9FUNG</name>
<dbReference type="AlphaFoldDB" id="A0A9P6MKQ9"/>
<dbReference type="EMBL" id="JAAAHW010000061">
    <property type="protein sequence ID" value="KAG0006762.1"/>
    <property type="molecule type" value="Genomic_DNA"/>
</dbReference>
<dbReference type="Proteomes" id="UP000749646">
    <property type="component" value="Unassembled WGS sequence"/>
</dbReference>
<reference evidence="5" key="1">
    <citation type="journal article" date="2020" name="Fungal Divers.">
        <title>Resolving the Mortierellaceae phylogeny through synthesis of multi-gene phylogenetics and phylogenomics.</title>
        <authorList>
            <person name="Vandepol N."/>
            <person name="Liber J."/>
            <person name="Desiro A."/>
            <person name="Na H."/>
            <person name="Kennedy M."/>
            <person name="Barry K."/>
            <person name="Grigoriev I.V."/>
            <person name="Miller A.N."/>
            <person name="O'Donnell K."/>
            <person name="Stajich J.E."/>
            <person name="Bonito G."/>
        </authorList>
    </citation>
    <scope>NUCLEOTIDE SEQUENCE</scope>
    <source>
        <strain evidence="5">MES-2147</strain>
    </source>
</reference>
<evidence type="ECO:0000313" key="6">
    <source>
        <dbReference type="Proteomes" id="UP000749646"/>
    </source>
</evidence>
<sequence length="316" mass="36315">RAFSIDITKANTIGELKKAIKIMNENTFKDVDAKELTLWKVLVPITEVEEDPSIHLDNQTERRKFDPTARLSELFTEEPAKGTVHIIVEPPKDTEPPSDDMQFHNIIKHYQRTNTWRLVVALETPTKKYADYTLRGQQFIWRISTEPLNSDPHKESLRKLLDELDSDTTNEAACTVYVCSFLIFEGRALRDRNGHGKVDYSIEASAGGMTHILGVTKVKREDFKKAVAQNLVQLESSLTLRKRNRMDDDDEEEEEDKSIPIKAYGIVTDAVQCYFLECSMDQPDPGRPTFRISKLVEIINYRRTRGKAMPQENAQR</sequence>
<dbReference type="Pfam" id="PF20147">
    <property type="entry name" value="Crinkler"/>
    <property type="match status" value="1"/>
</dbReference>
<dbReference type="InterPro" id="IPR045379">
    <property type="entry name" value="Crinkler_N"/>
</dbReference>
<keyword evidence="3" id="KW-0964">Secreted</keyword>
<organism evidence="5 6">
    <name type="scientific">Modicella reniformis</name>
    <dbReference type="NCBI Taxonomy" id="1440133"/>
    <lineage>
        <taxon>Eukaryota</taxon>
        <taxon>Fungi</taxon>
        <taxon>Fungi incertae sedis</taxon>
        <taxon>Mucoromycota</taxon>
        <taxon>Mortierellomycotina</taxon>
        <taxon>Mortierellomycetes</taxon>
        <taxon>Mortierellales</taxon>
        <taxon>Mortierellaceae</taxon>
        <taxon>Modicella</taxon>
    </lineage>
</organism>
<comment type="caution">
    <text evidence="5">The sequence shown here is derived from an EMBL/GenBank/DDBJ whole genome shotgun (WGS) entry which is preliminary data.</text>
</comment>
<dbReference type="GO" id="GO:0005576">
    <property type="term" value="C:extracellular region"/>
    <property type="evidence" value="ECO:0007669"/>
    <property type="project" value="UniProtKB-SubCell"/>
</dbReference>
<gene>
    <name evidence="5" type="ORF">BGZ65_004165</name>
</gene>
<dbReference type="OrthoDB" id="2410986at2759"/>
<protein>
    <recommendedName>
        <fullName evidence="4">Crinkler effector protein N-terminal domain-containing protein</fullName>
    </recommendedName>
</protein>
<dbReference type="GO" id="GO:0043657">
    <property type="term" value="C:host cell"/>
    <property type="evidence" value="ECO:0007669"/>
    <property type="project" value="UniProtKB-SubCell"/>
</dbReference>
<accession>A0A9P6MKQ9</accession>
<evidence type="ECO:0000259" key="4">
    <source>
        <dbReference type="Pfam" id="PF20147"/>
    </source>
</evidence>
<evidence type="ECO:0000256" key="2">
    <source>
        <dbReference type="ARBA" id="ARBA00004613"/>
    </source>
</evidence>
<feature type="domain" description="Crinkler effector protein N-terminal" evidence="4">
    <location>
        <begin position="2"/>
        <end position="89"/>
    </location>
</feature>
<evidence type="ECO:0000256" key="1">
    <source>
        <dbReference type="ARBA" id="ARBA00004340"/>
    </source>
</evidence>
<evidence type="ECO:0000256" key="3">
    <source>
        <dbReference type="ARBA" id="ARBA00022525"/>
    </source>
</evidence>
<evidence type="ECO:0000313" key="5">
    <source>
        <dbReference type="EMBL" id="KAG0006762.1"/>
    </source>
</evidence>
<feature type="non-terminal residue" evidence="5">
    <location>
        <position position="316"/>
    </location>
</feature>
<proteinExistence type="predicted"/>
<keyword evidence="6" id="KW-1185">Reference proteome</keyword>